<dbReference type="KEGG" id="gog:C1280_35180"/>
<protein>
    <submittedName>
        <fullName evidence="1">DUF1571 domain-containing protein</fullName>
    </submittedName>
</protein>
<accession>A0A2Z3HDQ6</accession>
<gene>
    <name evidence="1" type="ORF">C1280_35180</name>
</gene>
<dbReference type="InterPro" id="IPR011465">
    <property type="entry name" value="DUF1571"/>
</dbReference>
<name>A0A2Z3HDQ6_9BACT</name>
<dbReference type="AlphaFoldDB" id="A0A2Z3HDQ6"/>
<dbReference type="Pfam" id="PF07608">
    <property type="entry name" value="DUF1571"/>
    <property type="match status" value="1"/>
</dbReference>
<evidence type="ECO:0000313" key="2">
    <source>
        <dbReference type="Proteomes" id="UP000245802"/>
    </source>
</evidence>
<dbReference type="Proteomes" id="UP000245802">
    <property type="component" value="Chromosome"/>
</dbReference>
<evidence type="ECO:0000313" key="1">
    <source>
        <dbReference type="EMBL" id="AWM41727.1"/>
    </source>
</evidence>
<sequence length="278" mass="30086">MWPAKCPDSVSAGGANMRAKAWLAVAFAGVLGVGAVVAQPPKGGAPKTEAPKAPEGAKITDPLATMIAEAKGALGKTRDYTCTFTRQEVVKGALSAEQVAEMKVRLNPGGVYVRFARPDAIAGMEVAYTAARKNDKFRYRPAGVGGAKGFRTLDLDDSKFLAENRHPVADWTMSAVVDRVATAAAREKALNNPVEVYTGDFQFAGRNVTRYEIFTRRPHAFRHAHRTLVYVDKETKLPLRYEAYDQPKSGAAVGDLFEAYSFSDVKRNVGLGEAVFDL</sequence>
<reference evidence="1 2" key="1">
    <citation type="submission" date="2018-01" db="EMBL/GenBank/DDBJ databases">
        <title>G. obscuriglobus.</title>
        <authorList>
            <person name="Franke J."/>
            <person name="Blomberg W."/>
            <person name="Selmecki A."/>
        </authorList>
    </citation>
    <scope>NUCLEOTIDE SEQUENCE [LARGE SCALE GENOMIC DNA]</scope>
    <source>
        <strain evidence="1 2">DSM 5831</strain>
    </source>
</reference>
<dbReference type="EMBL" id="CP025958">
    <property type="protein sequence ID" value="AWM41727.1"/>
    <property type="molecule type" value="Genomic_DNA"/>
</dbReference>
<organism evidence="1 2">
    <name type="scientific">Gemmata obscuriglobus</name>
    <dbReference type="NCBI Taxonomy" id="114"/>
    <lineage>
        <taxon>Bacteria</taxon>
        <taxon>Pseudomonadati</taxon>
        <taxon>Planctomycetota</taxon>
        <taxon>Planctomycetia</taxon>
        <taxon>Gemmatales</taxon>
        <taxon>Gemmataceae</taxon>
        <taxon>Gemmata</taxon>
    </lineage>
</organism>
<proteinExistence type="predicted"/>
<dbReference type="Gene3D" id="2.50.20.10">
    <property type="entry name" value="Lipoprotein localisation LolA/LolB/LppX"/>
    <property type="match status" value="1"/>
</dbReference>
<keyword evidence="2" id="KW-1185">Reference proteome</keyword>
<dbReference type="OrthoDB" id="5456309at2"/>